<keyword evidence="2 3" id="KW-0694">RNA-binding</keyword>
<feature type="domain" description="K Homology" evidence="5">
    <location>
        <begin position="311"/>
        <end position="381"/>
    </location>
</feature>
<protein>
    <submittedName>
        <fullName evidence="6">LAMI_0F08394g1_1</fullName>
    </submittedName>
</protein>
<reference evidence="7" key="1">
    <citation type="submission" date="2016-03" db="EMBL/GenBank/DDBJ databases">
        <authorList>
            <person name="Devillers H."/>
        </authorList>
    </citation>
    <scope>NUCLEOTIDE SEQUENCE [LARGE SCALE GENOMIC DNA]</scope>
</reference>
<keyword evidence="7" id="KW-1185">Reference proteome</keyword>
<feature type="domain" description="K Homology" evidence="5">
    <location>
        <begin position="140"/>
        <end position="211"/>
    </location>
</feature>
<evidence type="ECO:0000256" key="2">
    <source>
        <dbReference type="ARBA" id="ARBA00022884"/>
    </source>
</evidence>
<dbReference type="EMBL" id="LT598467">
    <property type="protein sequence ID" value="SCU96967.1"/>
    <property type="molecule type" value="Genomic_DNA"/>
</dbReference>
<evidence type="ECO:0000256" key="1">
    <source>
        <dbReference type="ARBA" id="ARBA00022737"/>
    </source>
</evidence>
<feature type="region of interest" description="Disordered" evidence="4">
    <location>
        <begin position="244"/>
        <end position="264"/>
    </location>
</feature>
<dbReference type="Gene3D" id="3.30.310.210">
    <property type="match status" value="1"/>
</dbReference>
<name>A0A1G4K0F7_9SACH</name>
<dbReference type="SUPFAM" id="SSF54791">
    <property type="entry name" value="Eukaryotic type KH-domain (KH-domain type I)"/>
    <property type="match status" value="3"/>
</dbReference>
<dbReference type="InterPro" id="IPR004087">
    <property type="entry name" value="KH_dom"/>
</dbReference>
<dbReference type="Pfam" id="PF00013">
    <property type="entry name" value="KH_1"/>
    <property type="match status" value="3"/>
</dbReference>
<evidence type="ECO:0000256" key="3">
    <source>
        <dbReference type="PROSITE-ProRule" id="PRU00117"/>
    </source>
</evidence>
<dbReference type="PANTHER" id="PTHR10288">
    <property type="entry name" value="KH DOMAIN CONTAINING RNA BINDING PROTEIN"/>
    <property type="match status" value="1"/>
</dbReference>
<dbReference type="AlphaFoldDB" id="A0A1G4K0F7"/>
<proteinExistence type="predicted"/>
<dbReference type="OrthoDB" id="1937934at2759"/>
<dbReference type="InterPro" id="IPR004088">
    <property type="entry name" value="KH_dom_type_1"/>
</dbReference>
<evidence type="ECO:0000313" key="6">
    <source>
        <dbReference type="EMBL" id="SCU96967.1"/>
    </source>
</evidence>
<sequence length="396" mass="43913">MKDEALKGPLEASNVLKRKQEDCHEESLEAEIKRVALEDVEAEERVEDENEKTGDDDYIHLRMLCLVKEASMIVGPGGEKITRMKAESNTRINVSDNIRGISERVIYVRGRCEDVAKVFGMIVRAINEEEEGSKSDEKSVAMTVNILIPHHMMGCVIGRQGSRLREIENLSAAKLVAGPETLPLSNDRILCINGVADAVHIAAYYVGQTIINHQSTFAYKKCIFYQPNALHSVLDNSYGAGIHHQQQHQYRPGEKHRKRPYRPSAQPNYPYAYTSVPTFQGYAAALNISNVRFADALATTTIPAAGTPQISMVQQEIYIDDAYVGNVIGKGGKHINSIKESTGCSIQIDDRVDGCVERKITIKGTPMASHTAVLLINNKIEADKQNEQVRRAGKLL</sequence>
<dbReference type="Gene3D" id="3.30.1370.10">
    <property type="entry name" value="K Homology domain, type 1"/>
    <property type="match status" value="1"/>
</dbReference>
<dbReference type="GO" id="GO:0003723">
    <property type="term" value="F:RNA binding"/>
    <property type="evidence" value="ECO:0007669"/>
    <property type="project" value="UniProtKB-UniRule"/>
</dbReference>
<dbReference type="SMART" id="SM00322">
    <property type="entry name" value="KH"/>
    <property type="match status" value="3"/>
</dbReference>
<evidence type="ECO:0000256" key="4">
    <source>
        <dbReference type="SAM" id="MobiDB-lite"/>
    </source>
</evidence>
<keyword evidence="1" id="KW-0677">Repeat</keyword>
<accession>A0A1G4K0F7</accession>
<organism evidence="6 7">
    <name type="scientific">Lachancea mirantina</name>
    <dbReference type="NCBI Taxonomy" id="1230905"/>
    <lineage>
        <taxon>Eukaryota</taxon>
        <taxon>Fungi</taxon>
        <taxon>Dikarya</taxon>
        <taxon>Ascomycota</taxon>
        <taxon>Saccharomycotina</taxon>
        <taxon>Saccharomycetes</taxon>
        <taxon>Saccharomycetales</taxon>
        <taxon>Saccharomycetaceae</taxon>
        <taxon>Lachancea</taxon>
    </lineage>
</organism>
<gene>
    <name evidence="6" type="ORF">LAMI_0F08394G</name>
</gene>
<feature type="domain" description="K Homology" evidence="5">
    <location>
        <begin position="57"/>
        <end position="127"/>
    </location>
</feature>
<feature type="region of interest" description="Disordered" evidence="4">
    <location>
        <begin position="1"/>
        <end position="22"/>
    </location>
</feature>
<evidence type="ECO:0000259" key="5">
    <source>
        <dbReference type="SMART" id="SM00322"/>
    </source>
</evidence>
<dbReference type="CDD" id="cd00105">
    <property type="entry name" value="KH-I"/>
    <property type="match status" value="1"/>
</dbReference>
<evidence type="ECO:0000313" key="7">
    <source>
        <dbReference type="Proteomes" id="UP000191024"/>
    </source>
</evidence>
<dbReference type="PROSITE" id="PS50084">
    <property type="entry name" value="KH_TYPE_1"/>
    <property type="match status" value="3"/>
</dbReference>
<dbReference type="STRING" id="1230905.A0A1G4K0F7"/>
<dbReference type="InterPro" id="IPR036612">
    <property type="entry name" value="KH_dom_type_1_sf"/>
</dbReference>
<dbReference type="CDD" id="cd22438">
    <property type="entry name" value="KH-I_PCBP_rpt1"/>
    <property type="match status" value="1"/>
</dbReference>
<dbReference type="Proteomes" id="UP000191024">
    <property type="component" value="Chromosome F"/>
</dbReference>